<dbReference type="PANTHER" id="PTHR30151:SF38">
    <property type="entry name" value="ALIPHATIC SULFONATES TRANSPORT PERMEASE PROTEIN SSUC-RELATED"/>
    <property type="match status" value="1"/>
</dbReference>
<feature type="transmembrane region" description="Helical" evidence="7">
    <location>
        <begin position="104"/>
        <end position="125"/>
    </location>
</feature>
<protein>
    <submittedName>
        <fullName evidence="9">Nitrate ABC transporter permease</fullName>
    </submittedName>
</protein>
<feature type="domain" description="ABC transmembrane type-1" evidence="8">
    <location>
        <begin position="97"/>
        <end position="281"/>
    </location>
</feature>
<dbReference type="CDD" id="cd06261">
    <property type="entry name" value="TM_PBP2"/>
    <property type="match status" value="1"/>
</dbReference>
<keyword evidence="2 7" id="KW-0813">Transport</keyword>
<evidence type="ECO:0000256" key="2">
    <source>
        <dbReference type="ARBA" id="ARBA00022448"/>
    </source>
</evidence>
<sequence>MTEVTSEPVSGTVERPVTEQKTVRVVPGPRERDLRRSVRRRRRLDNTLRWGTPVVLVVLWQLTAVNELIDRDFFPAPTDVAVEARRLIEEGILWEHLWGSIRRILQGTALGSALGVTIGLCLGSVRSLRVAIGPIISALYTVPKLAVLPLLLLIFGLGERPTVLLIMIAVFFVVCISTTAAVLEVPKGYHEAFDSMSTSRVRRFQHVIIPAAMPGIVVSLRISAGMAVLVAIGVEFVHGDNGLGFLIWQSWQLFLAPRMYVGIVTVALFGVAFQGAITLLGRRLTPWIPSVSGR</sequence>
<comment type="caution">
    <text evidence="9">The sequence shown here is derived from an EMBL/GenBank/DDBJ whole genome shotgun (WGS) entry which is preliminary data.</text>
</comment>
<dbReference type="EMBL" id="BLAF01000004">
    <property type="protein sequence ID" value="GES17326.1"/>
    <property type="molecule type" value="Genomic_DNA"/>
</dbReference>
<dbReference type="GO" id="GO:0005886">
    <property type="term" value="C:plasma membrane"/>
    <property type="evidence" value="ECO:0007669"/>
    <property type="project" value="UniProtKB-SubCell"/>
</dbReference>
<keyword evidence="4 7" id="KW-0812">Transmembrane</keyword>
<proteinExistence type="inferred from homology"/>
<evidence type="ECO:0000313" key="9">
    <source>
        <dbReference type="EMBL" id="GES17326.1"/>
    </source>
</evidence>
<reference evidence="9 10" key="1">
    <citation type="submission" date="2019-10" db="EMBL/GenBank/DDBJ databases">
        <title>Whole genome shotgun sequence of Acrocarpospora pleiomorpha NBRC 16267.</title>
        <authorList>
            <person name="Ichikawa N."/>
            <person name="Kimura A."/>
            <person name="Kitahashi Y."/>
            <person name="Komaki H."/>
            <person name="Oguchi A."/>
        </authorList>
    </citation>
    <scope>NUCLEOTIDE SEQUENCE [LARGE SCALE GENOMIC DNA]</scope>
    <source>
        <strain evidence="9 10">NBRC 16267</strain>
    </source>
</reference>
<dbReference type="PANTHER" id="PTHR30151">
    <property type="entry name" value="ALKANE SULFONATE ABC TRANSPORTER-RELATED, MEMBRANE SUBUNIT"/>
    <property type="match status" value="1"/>
</dbReference>
<feature type="transmembrane region" description="Helical" evidence="7">
    <location>
        <begin position="137"/>
        <end position="157"/>
    </location>
</feature>
<dbReference type="GO" id="GO:0055085">
    <property type="term" value="P:transmembrane transport"/>
    <property type="evidence" value="ECO:0007669"/>
    <property type="project" value="InterPro"/>
</dbReference>
<dbReference type="Gene3D" id="1.10.3720.10">
    <property type="entry name" value="MetI-like"/>
    <property type="match status" value="1"/>
</dbReference>
<gene>
    <name evidence="9" type="ORF">Aple_002210</name>
</gene>
<evidence type="ECO:0000313" key="10">
    <source>
        <dbReference type="Proteomes" id="UP000377595"/>
    </source>
</evidence>
<dbReference type="RefSeq" id="WP_155342513.1">
    <property type="nucleotide sequence ID" value="NZ_BAAAHM010000001.1"/>
</dbReference>
<dbReference type="SUPFAM" id="SSF161098">
    <property type="entry name" value="MetI-like"/>
    <property type="match status" value="1"/>
</dbReference>
<feature type="transmembrane region" description="Helical" evidence="7">
    <location>
        <begin position="207"/>
        <end position="234"/>
    </location>
</feature>
<keyword evidence="10" id="KW-1185">Reference proteome</keyword>
<comment type="similarity">
    <text evidence="7">Belongs to the binding-protein-dependent transport system permease family.</text>
</comment>
<feature type="transmembrane region" description="Helical" evidence="7">
    <location>
        <begin position="163"/>
        <end position="186"/>
    </location>
</feature>
<dbReference type="InterPro" id="IPR000515">
    <property type="entry name" value="MetI-like"/>
</dbReference>
<organism evidence="9 10">
    <name type="scientific">Acrocarpospora pleiomorpha</name>
    <dbReference type="NCBI Taxonomy" id="90975"/>
    <lineage>
        <taxon>Bacteria</taxon>
        <taxon>Bacillati</taxon>
        <taxon>Actinomycetota</taxon>
        <taxon>Actinomycetes</taxon>
        <taxon>Streptosporangiales</taxon>
        <taxon>Streptosporangiaceae</taxon>
        <taxon>Acrocarpospora</taxon>
    </lineage>
</organism>
<evidence type="ECO:0000256" key="5">
    <source>
        <dbReference type="ARBA" id="ARBA00022989"/>
    </source>
</evidence>
<dbReference type="OrthoDB" id="9796361at2"/>
<evidence type="ECO:0000256" key="1">
    <source>
        <dbReference type="ARBA" id="ARBA00004651"/>
    </source>
</evidence>
<feature type="transmembrane region" description="Helical" evidence="7">
    <location>
        <begin position="47"/>
        <end position="65"/>
    </location>
</feature>
<evidence type="ECO:0000256" key="7">
    <source>
        <dbReference type="RuleBase" id="RU363032"/>
    </source>
</evidence>
<comment type="subcellular location">
    <subcellularLocation>
        <location evidence="1 7">Cell membrane</location>
        <topology evidence="1 7">Multi-pass membrane protein</topology>
    </subcellularLocation>
</comment>
<dbReference type="AlphaFoldDB" id="A0A5M3X9J0"/>
<keyword evidence="3" id="KW-1003">Cell membrane</keyword>
<evidence type="ECO:0000256" key="6">
    <source>
        <dbReference type="ARBA" id="ARBA00023136"/>
    </source>
</evidence>
<dbReference type="Pfam" id="PF00528">
    <property type="entry name" value="BPD_transp_1"/>
    <property type="match status" value="1"/>
</dbReference>
<keyword evidence="6 7" id="KW-0472">Membrane</keyword>
<evidence type="ECO:0000259" key="8">
    <source>
        <dbReference type="PROSITE" id="PS50928"/>
    </source>
</evidence>
<feature type="transmembrane region" description="Helical" evidence="7">
    <location>
        <begin position="259"/>
        <end position="280"/>
    </location>
</feature>
<dbReference type="InterPro" id="IPR035906">
    <property type="entry name" value="MetI-like_sf"/>
</dbReference>
<evidence type="ECO:0000256" key="4">
    <source>
        <dbReference type="ARBA" id="ARBA00022692"/>
    </source>
</evidence>
<dbReference type="Proteomes" id="UP000377595">
    <property type="component" value="Unassembled WGS sequence"/>
</dbReference>
<name>A0A5M3X9J0_9ACTN</name>
<evidence type="ECO:0000256" key="3">
    <source>
        <dbReference type="ARBA" id="ARBA00022475"/>
    </source>
</evidence>
<dbReference type="PROSITE" id="PS50928">
    <property type="entry name" value="ABC_TM1"/>
    <property type="match status" value="1"/>
</dbReference>
<keyword evidence="5 7" id="KW-1133">Transmembrane helix</keyword>
<accession>A0A5M3X9J0</accession>